<gene>
    <name evidence="5" type="ordered locus">Sinac_7311</name>
</gene>
<dbReference type="Gene3D" id="1.10.10.60">
    <property type="entry name" value="Homeodomain-like"/>
    <property type="match status" value="1"/>
</dbReference>
<dbReference type="Gene3D" id="3.30.450.20">
    <property type="entry name" value="PAS domain"/>
    <property type="match status" value="1"/>
</dbReference>
<dbReference type="InterPro" id="IPR009057">
    <property type="entry name" value="Homeodomain-like_sf"/>
</dbReference>
<evidence type="ECO:0000256" key="1">
    <source>
        <dbReference type="ARBA" id="ARBA00023015"/>
    </source>
</evidence>
<dbReference type="RefSeq" id="WP_015250422.1">
    <property type="nucleotide sequence ID" value="NC_019892.1"/>
</dbReference>
<dbReference type="Pfam" id="PF12833">
    <property type="entry name" value="HTH_18"/>
    <property type="match status" value="1"/>
</dbReference>
<keyword evidence="6" id="KW-1185">Reference proteome</keyword>
<dbReference type="InterPro" id="IPR018062">
    <property type="entry name" value="HTH_AraC-typ_CS"/>
</dbReference>
<feature type="domain" description="HTH araC/xylS-type" evidence="4">
    <location>
        <begin position="143"/>
        <end position="241"/>
    </location>
</feature>
<dbReference type="HOGENOM" id="CLU_077604_0_0_0"/>
<keyword evidence="1" id="KW-0805">Transcription regulation</keyword>
<dbReference type="Proteomes" id="UP000010798">
    <property type="component" value="Chromosome"/>
</dbReference>
<evidence type="ECO:0000313" key="6">
    <source>
        <dbReference type="Proteomes" id="UP000010798"/>
    </source>
</evidence>
<dbReference type="InterPro" id="IPR035965">
    <property type="entry name" value="PAS-like_dom_sf"/>
</dbReference>
<dbReference type="InterPro" id="IPR018060">
    <property type="entry name" value="HTH_AraC"/>
</dbReference>
<dbReference type="GO" id="GO:0003700">
    <property type="term" value="F:DNA-binding transcription factor activity"/>
    <property type="evidence" value="ECO:0007669"/>
    <property type="project" value="InterPro"/>
</dbReference>
<dbReference type="SUPFAM" id="SSF55785">
    <property type="entry name" value="PYP-like sensor domain (PAS domain)"/>
    <property type="match status" value="1"/>
</dbReference>
<dbReference type="PROSITE" id="PS01124">
    <property type="entry name" value="HTH_ARAC_FAMILY_2"/>
    <property type="match status" value="1"/>
</dbReference>
<dbReference type="eggNOG" id="COG3829">
    <property type="taxonomic scope" value="Bacteria"/>
</dbReference>
<keyword evidence="3" id="KW-0804">Transcription</keyword>
<dbReference type="PROSITE" id="PS00041">
    <property type="entry name" value="HTH_ARAC_FAMILY_1"/>
    <property type="match status" value="1"/>
</dbReference>
<dbReference type="InterPro" id="IPR013656">
    <property type="entry name" value="PAS_4"/>
</dbReference>
<dbReference type="PRINTS" id="PR00032">
    <property type="entry name" value="HTHARAC"/>
</dbReference>
<dbReference type="eggNOG" id="COG2207">
    <property type="taxonomic scope" value="Bacteria"/>
</dbReference>
<dbReference type="SUPFAM" id="SSF46689">
    <property type="entry name" value="Homeodomain-like"/>
    <property type="match status" value="2"/>
</dbReference>
<dbReference type="PANTHER" id="PTHR46796:SF13">
    <property type="entry name" value="HTH-TYPE TRANSCRIPTIONAL ACTIVATOR RHAS"/>
    <property type="match status" value="1"/>
</dbReference>
<dbReference type="SMART" id="SM00342">
    <property type="entry name" value="HTH_ARAC"/>
    <property type="match status" value="1"/>
</dbReference>
<dbReference type="Pfam" id="PF08448">
    <property type="entry name" value="PAS_4"/>
    <property type="match status" value="1"/>
</dbReference>
<accession>L0DQS7</accession>
<dbReference type="EMBL" id="CP003364">
    <property type="protein sequence ID" value="AGA31353.1"/>
    <property type="molecule type" value="Genomic_DNA"/>
</dbReference>
<name>L0DQS7_SINAD</name>
<reference evidence="5 6" key="1">
    <citation type="submission" date="2012-02" db="EMBL/GenBank/DDBJ databases">
        <title>Complete sequence of chromosome of Singulisphaera acidiphila DSM 18658.</title>
        <authorList>
            <consortium name="US DOE Joint Genome Institute (JGI-PGF)"/>
            <person name="Lucas S."/>
            <person name="Copeland A."/>
            <person name="Lapidus A."/>
            <person name="Glavina del Rio T."/>
            <person name="Dalin E."/>
            <person name="Tice H."/>
            <person name="Bruce D."/>
            <person name="Goodwin L."/>
            <person name="Pitluck S."/>
            <person name="Peters L."/>
            <person name="Ovchinnikova G."/>
            <person name="Chertkov O."/>
            <person name="Kyrpides N."/>
            <person name="Mavromatis K."/>
            <person name="Ivanova N."/>
            <person name="Brettin T."/>
            <person name="Detter J.C."/>
            <person name="Han C."/>
            <person name="Larimer F."/>
            <person name="Land M."/>
            <person name="Hauser L."/>
            <person name="Markowitz V."/>
            <person name="Cheng J.-F."/>
            <person name="Hugenholtz P."/>
            <person name="Woyke T."/>
            <person name="Wu D."/>
            <person name="Tindall B."/>
            <person name="Pomrenke H."/>
            <person name="Brambilla E."/>
            <person name="Klenk H.-P."/>
            <person name="Eisen J.A."/>
        </authorList>
    </citation>
    <scope>NUCLEOTIDE SEQUENCE [LARGE SCALE GENOMIC DNA]</scope>
    <source>
        <strain evidence="6">ATCC BAA-1392 / DSM 18658 / VKM B-2454 / MOB10</strain>
    </source>
</reference>
<dbReference type="AlphaFoldDB" id="L0DQS7"/>
<organism evidence="5 6">
    <name type="scientific">Singulisphaera acidiphila (strain ATCC BAA-1392 / DSM 18658 / VKM B-2454 / MOB10)</name>
    <dbReference type="NCBI Taxonomy" id="886293"/>
    <lineage>
        <taxon>Bacteria</taxon>
        <taxon>Pseudomonadati</taxon>
        <taxon>Planctomycetota</taxon>
        <taxon>Planctomycetia</taxon>
        <taxon>Isosphaerales</taxon>
        <taxon>Isosphaeraceae</taxon>
        <taxon>Singulisphaera</taxon>
    </lineage>
</organism>
<keyword evidence="2 5" id="KW-0238">DNA-binding</keyword>
<protein>
    <submittedName>
        <fullName evidence="5">DNA-binding domain-containing protein, AraC-type</fullName>
    </submittedName>
</protein>
<dbReference type="InterPro" id="IPR050204">
    <property type="entry name" value="AraC_XylS_family_regulators"/>
</dbReference>
<dbReference type="OrthoDB" id="9806208at2"/>
<proteinExistence type="predicted"/>
<evidence type="ECO:0000256" key="2">
    <source>
        <dbReference type="ARBA" id="ARBA00023125"/>
    </source>
</evidence>
<dbReference type="STRING" id="886293.Sinac_7311"/>
<evidence type="ECO:0000256" key="3">
    <source>
        <dbReference type="ARBA" id="ARBA00023163"/>
    </source>
</evidence>
<dbReference type="KEGG" id="saci:Sinac_7311"/>
<evidence type="ECO:0000313" key="5">
    <source>
        <dbReference type="EMBL" id="AGA31353.1"/>
    </source>
</evidence>
<dbReference type="InterPro" id="IPR020449">
    <property type="entry name" value="Tscrpt_reg_AraC-type_HTH"/>
</dbReference>
<sequence>MTQFHPLLQLAKLFDCVEEVLAWVKDREGRYCWVNQAFLINFTLDGHHRSAQVDTRDVLGKTDYDLSPAFLADQFRLDDEYVLAGKPIVNRIEMVGQPGGSTVWNVTNKIPLVDLSGAVIGTAGITRKLDSAGQSIVPGSEFGPILAYMRDHYQTTITNRQLARLAHMSVRSFERKFQANFHLTPQRYLKKVQIRMASRALMYTGQTLAEVAIGCGFSDQSHFTREFRRHFGRTPRDYRVHYARRGDDAAFVPKSAAVEQEPV</sequence>
<evidence type="ECO:0000259" key="4">
    <source>
        <dbReference type="PROSITE" id="PS01124"/>
    </source>
</evidence>
<dbReference type="GO" id="GO:0043565">
    <property type="term" value="F:sequence-specific DNA binding"/>
    <property type="evidence" value="ECO:0007669"/>
    <property type="project" value="InterPro"/>
</dbReference>
<dbReference type="PANTHER" id="PTHR46796">
    <property type="entry name" value="HTH-TYPE TRANSCRIPTIONAL ACTIVATOR RHAS-RELATED"/>
    <property type="match status" value="1"/>
</dbReference>